<dbReference type="InterPro" id="IPR053006">
    <property type="entry name" value="Meiosis_regulatory"/>
</dbReference>
<dbReference type="PANTHER" id="PTHR28094">
    <property type="entry name" value="MEIOTICALLY UP-REGULATED GENE 113 PROTEIN"/>
    <property type="match status" value="1"/>
</dbReference>
<evidence type="ECO:0000259" key="2">
    <source>
        <dbReference type="SMART" id="SM00974"/>
    </source>
</evidence>
<dbReference type="EMBL" id="PKSG01000049">
    <property type="protein sequence ID" value="POR39273.1"/>
    <property type="molecule type" value="Genomic_DNA"/>
</dbReference>
<dbReference type="Proteomes" id="UP000237481">
    <property type="component" value="Unassembled WGS sequence"/>
</dbReference>
<evidence type="ECO:0000313" key="4">
    <source>
        <dbReference type="Proteomes" id="UP000237481"/>
    </source>
</evidence>
<keyword evidence="4" id="KW-1185">Reference proteome</keyword>
<dbReference type="STRING" id="94208.A0A2S4LA12"/>
<protein>
    <recommendedName>
        <fullName evidence="2">Bacteriophage T5 Orf172 DNA-binding domain-containing protein</fullName>
    </recommendedName>
</protein>
<organism evidence="3 4">
    <name type="scientific">Tolypocladium paradoxum</name>
    <dbReference type="NCBI Taxonomy" id="94208"/>
    <lineage>
        <taxon>Eukaryota</taxon>
        <taxon>Fungi</taxon>
        <taxon>Dikarya</taxon>
        <taxon>Ascomycota</taxon>
        <taxon>Pezizomycotina</taxon>
        <taxon>Sordariomycetes</taxon>
        <taxon>Hypocreomycetidae</taxon>
        <taxon>Hypocreales</taxon>
        <taxon>Ophiocordycipitaceae</taxon>
        <taxon>Tolypocladium</taxon>
    </lineage>
</organism>
<feature type="region of interest" description="Disordered" evidence="1">
    <location>
        <begin position="112"/>
        <end position="141"/>
    </location>
</feature>
<feature type="region of interest" description="Disordered" evidence="1">
    <location>
        <begin position="160"/>
        <end position="222"/>
    </location>
</feature>
<dbReference type="AlphaFoldDB" id="A0A2S4LA12"/>
<reference evidence="3 4" key="1">
    <citation type="submission" date="2018-01" db="EMBL/GenBank/DDBJ databases">
        <title>Harnessing the power of phylogenomics to disentangle the directionality and signatures of interkingdom host jumping in the parasitic fungal genus Tolypocladium.</title>
        <authorList>
            <person name="Quandt C.A."/>
            <person name="Patterson W."/>
            <person name="Spatafora J.W."/>
        </authorList>
    </citation>
    <scope>NUCLEOTIDE SEQUENCE [LARGE SCALE GENOMIC DNA]</scope>
    <source>
        <strain evidence="3 4">NRBC 100945</strain>
    </source>
</reference>
<dbReference type="OrthoDB" id="2417614at2759"/>
<gene>
    <name evidence="3" type="ORF">TPAR_00526</name>
</gene>
<feature type="region of interest" description="Disordered" evidence="1">
    <location>
        <begin position="274"/>
        <end position="311"/>
    </location>
</feature>
<name>A0A2S4LA12_9HYPO</name>
<accession>A0A2S4LA12</accession>
<dbReference type="InterPro" id="IPR018306">
    <property type="entry name" value="Phage_T5_Orf172_DNA-bd"/>
</dbReference>
<feature type="domain" description="Bacteriophage T5 Orf172 DNA-binding" evidence="2">
    <location>
        <begin position="310"/>
        <end position="413"/>
    </location>
</feature>
<sequence>MPFVANTPESLLGRSDSRDPSSTCRGITSSGRPCRRPIVRAAAPASLLPPGRRPTKPDPSDESLYCWQHREQASLSTRSSPGPRAHAQPVLEERSSLDTLADRLGLVNLQESAKEKQHAHATVKNGAVGGTQRPARMSRPKPKQKLQCCFCFSIAIDEVDEPSPPRPRPQPRPVHQAASVSVPGVAKPQEKQKQQHMPGLDASPGKNSYMSRKSKASQTAQFKDLIPDTVDTATASALLAELSRPYADAEEAGYIYMFWLTPASKQTAPPVDAARSLLAPPSPARGATAPRSRRPSDVVSQFADPSGASGRSTMLLKIGRAANVQRRMNQWQRQCGHDIEMLRYYPYLPGASDASATGPPPRTTPHCRRVERLIHLELAGRGLHASLATCESCGRDHREWFQVEATREGIRGVDAVIRRWVEWDEATA</sequence>
<feature type="region of interest" description="Disordered" evidence="1">
    <location>
        <begin position="1"/>
        <end position="68"/>
    </location>
</feature>
<dbReference type="PANTHER" id="PTHR28094:SF2">
    <property type="entry name" value="BACTERIOPHAGE T5 ORF172 DNA-BINDING DOMAIN-CONTAINING PROTEIN"/>
    <property type="match status" value="1"/>
</dbReference>
<proteinExistence type="predicted"/>
<feature type="compositionally biased region" description="Polar residues" evidence="1">
    <location>
        <begin position="205"/>
        <end position="221"/>
    </location>
</feature>
<evidence type="ECO:0000313" key="3">
    <source>
        <dbReference type="EMBL" id="POR39273.1"/>
    </source>
</evidence>
<comment type="caution">
    <text evidence="3">The sequence shown here is derived from an EMBL/GenBank/DDBJ whole genome shotgun (WGS) entry which is preliminary data.</text>
</comment>
<dbReference type="Pfam" id="PF10544">
    <property type="entry name" value="T5orf172"/>
    <property type="match status" value="1"/>
</dbReference>
<dbReference type="SMART" id="SM00974">
    <property type="entry name" value="T5orf172"/>
    <property type="match status" value="1"/>
</dbReference>
<evidence type="ECO:0000256" key="1">
    <source>
        <dbReference type="SAM" id="MobiDB-lite"/>
    </source>
</evidence>
<feature type="compositionally biased region" description="Pro residues" evidence="1">
    <location>
        <begin position="162"/>
        <end position="172"/>
    </location>
</feature>
<feature type="compositionally biased region" description="Polar residues" evidence="1">
    <location>
        <begin position="20"/>
        <end position="31"/>
    </location>
</feature>